<accession>A0A2S7EPG4</accession>
<dbReference type="GO" id="GO:0003677">
    <property type="term" value="F:DNA binding"/>
    <property type="evidence" value="ECO:0007669"/>
    <property type="project" value="InterPro"/>
</dbReference>
<dbReference type="EMBL" id="MDEG01000037">
    <property type="protein sequence ID" value="PPU94425.1"/>
    <property type="molecule type" value="Genomic_DNA"/>
</dbReference>
<dbReference type="GO" id="GO:0016787">
    <property type="term" value="F:hydrolase activity"/>
    <property type="evidence" value="ECO:0007669"/>
    <property type="project" value="UniProtKB-UniRule"/>
</dbReference>
<feature type="binding site" evidence="5">
    <location>
        <begin position="42"/>
        <end position="49"/>
    </location>
    <ligand>
        <name>ATP</name>
        <dbReference type="ChEBI" id="CHEBI:30616"/>
    </ligand>
</feature>
<dbReference type="OrthoDB" id="384988at2"/>
<keyword evidence="2 5" id="KW-0378">Hydrolase</keyword>
<evidence type="ECO:0000256" key="3">
    <source>
        <dbReference type="ARBA" id="ARBA00022806"/>
    </source>
</evidence>
<dbReference type="Pfam" id="PF00580">
    <property type="entry name" value="UvrD-helicase"/>
    <property type="match status" value="1"/>
</dbReference>
<evidence type="ECO:0000259" key="7">
    <source>
        <dbReference type="PROSITE" id="PS51198"/>
    </source>
</evidence>
<reference evidence="9" key="1">
    <citation type="submission" date="2016-08" db="EMBL/GenBank/DDBJ databases">
        <authorList>
            <person name="Merda D."/>
            <person name="Briand M."/>
            <person name="Taghouti G."/>
            <person name="Carrere S."/>
            <person name="Gouzy J."/>
            <person name="Portier P."/>
            <person name="Jacques M.-A."/>
            <person name="Fischer-Le Saux M."/>
        </authorList>
    </citation>
    <scope>NUCLEOTIDE SEQUENCE [LARGE SCALE GENOMIC DNA]</scope>
    <source>
        <strain evidence="9">CFBP1156</strain>
    </source>
</reference>
<keyword evidence="4 5" id="KW-0067">ATP-binding</keyword>
<dbReference type="GO" id="GO:0043138">
    <property type="term" value="F:3'-5' DNA helicase activity"/>
    <property type="evidence" value="ECO:0007669"/>
    <property type="project" value="TreeGrafter"/>
</dbReference>
<sequence length="644" mass="71042">MTIPLIAEEDLECLTVAFPKLDFTDPECRTVLLANGKVDVQAAPGSGKTTILAAKLYLLSRKWASDRQGICVISHTNTAANEIRHRLAGTSEGVRLLAYPHFIGTIHGFVNHFLALPRLRSDGGTVDVIDDEVFAKRARSRARANGTTRAWADYQSGNNELIGQMRFSGADLEIVSGKNFPSSGSASGKHLRKVKRDLAIEGIFRHIDMFAFAERALAVTPRLASLLARRFPLVMIDEMQDTSPSQTALLTKAFDRGAVVQRFGDINQRIFFSDDEDEDEDGAPFPEDPQLPMSTSRRFGPTIAAIVSSVREKGSPVVGKGPDVAAPPTLLVYTEQTLERVIPHFGELVLDAFDDETIANGGHIRAICARRSGESKEMPGRHVGDFWPPLAINPKTAAPKGTNAWRLLAEDAGMGRLQVELGDRSERMRRIVLLALREAKAPIADDVREPWRLFRALREQDLDLRPLRRAMRDVVMDKDSGSTDITRIETIRRLYQALAPLMSGITLEAFAVLPVFADPTGDDEAPVSKSQLRTGAVEANGRFVNVTVDTVGNTKGETQLATLYLESIGRYSKRFDVVEAIARQTGRKTVKGKPLKTLPAQMRYAYVGFSRPTRFLCLAINSERLNTEDQKILIGNGWRVESLG</sequence>
<dbReference type="GO" id="GO:0000725">
    <property type="term" value="P:recombinational repair"/>
    <property type="evidence" value="ECO:0007669"/>
    <property type="project" value="TreeGrafter"/>
</dbReference>
<keyword evidence="1 5" id="KW-0547">Nucleotide-binding</keyword>
<evidence type="ECO:0000256" key="5">
    <source>
        <dbReference type="PROSITE-ProRule" id="PRU00560"/>
    </source>
</evidence>
<evidence type="ECO:0000256" key="2">
    <source>
        <dbReference type="ARBA" id="ARBA00022801"/>
    </source>
</evidence>
<evidence type="ECO:0000256" key="1">
    <source>
        <dbReference type="ARBA" id="ARBA00022741"/>
    </source>
</evidence>
<dbReference type="AlphaFoldDB" id="A0A2S7EPG4"/>
<dbReference type="PANTHER" id="PTHR11070">
    <property type="entry name" value="UVRD / RECB / PCRA DNA HELICASE FAMILY MEMBER"/>
    <property type="match status" value="1"/>
</dbReference>
<protein>
    <recommendedName>
        <fullName evidence="7">UvrD-like helicase ATP-binding domain-containing protein</fullName>
    </recommendedName>
</protein>
<comment type="caution">
    <text evidence="8">The sequence shown here is derived from an EMBL/GenBank/DDBJ whole genome shotgun (WGS) entry which is preliminary data.</text>
</comment>
<feature type="region of interest" description="Disordered" evidence="6">
    <location>
        <begin position="275"/>
        <end position="296"/>
    </location>
</feature>
<organism evidence="8 9">
    <name type="scientific">Xanthomonas hyacinthi</name>
    <dbReference type="NCBI Taxonomy" id="56455"/>
    <lineage>
        <taxon>Bacteria</taxon>
        <taxon>Pseudomonadati</taxon>
        <taxon>Pseudomonadota</taxon>
        <taxon>Gammaproteobacteria</taxon>
        <taxon>Lysobacterales</taxon>
        <taxon>Lysobacteraceae</taxon>
        <taxon>Xanthomonas</taxon>
    </lineage>
</organism>
<proteinExistence type="predicted"/>
<dbReference type="InterPro" id="IPR027417">
    <property type="entry name" value="P-loop_NTPase"/>
</dbReference>
<dbReference type="InterPro" id="IPR014016">
    <property type="entry name" value="UvrD-like_ATP-bd"/>
</dbReference>
<evidence type="ECO:0000256" key="6">
    <source>
        <dbReference type="SAM" id="MobiDB-lite"/>
    </source>
</evidence>
<keyword evidence="3 5" id="KW-0347">Helicase</keyword>
<evidence type="ECO:0000313" key="8">
    <source>
        <dbReference type="EMBL" id="PPU94425.1"/>
    </source>
</evidence>
<name>A0A2S7EPG4_9XANT</name>
<dbReference type="Proteomes" id="UP000238261">
    <property type="component" value="Unassembled WGS sequence"/>
</dbReference>
<gene>
    <name evidence="8" type="ORF">XhyaCFBP1156_20165</name>
</gene>
<dbReference type="RefSeq" id="WP_046979350.1">
    <property type="nucleotide sequence ID" value="NZ_CP043476.1"/>
</dbReference>
<dbReference type="InterPro" id="IPR000212">
    <property type="entry name" value="DNA_helicase_UvrD/REP"/>
</dbReference>
<evidence type="ECO:0000313" key="9">
    <source>
        <dbReference type="Proteomes" id="UP000238261"/>
    </source>
</evidence>
<dbReference type="PROSITE" id="PS51198">
    <property type="entry name" value="UVRD_HELICASE_ATP_BIND"/>
    <property type="match status" value="1"/>
</dbReference>
<dbReference type="SUPFAM" id="SSF52540">
    <property type="entry name" value="P-loop containing nucleoside triphosphate hydrolases"/>
    <property type="match status" value="1"/>
</dbReference>
<feature type="domain" description="UvrD-like helicase ATP-binding" evidence="7">
    <location>
        <begin position="21"/>
        <end position="316"/>
    </location>
</feature>
<dbReference type="Gene3D" id="3.40.50.300">
    <property type="entry name" value="P-loop containing nucleotide triphosphate hydrolases"/>
    <property type="match status" value="1"/>
</dbReference>
<dbReference type="GO" id="GO:0005524">
    <property type="term" value="F:ATP binding"/>
    <property type="evidence" value="ECO:0007669"/>
    <property type="project" value="UniProtKB-UniRule"/>
</dbReference>
<keyword evidence="9" id="KW-1185">Reference proteome</keyword>
<evidence type="ECO:0000256" key="4">
    <source>
        <dbReference type="ARBA" id="ARBA00022840"/>
    </source>
</evidence>